<keyword evidence="1" id="KW-0732">Signal</keyword>
<protein>
    <recommendedName>
        <fullName evidence="4">Secreted protein</fullName>
    </recommendedName>
</protein>
<evidence type="ECO:0000256" key="1">
    <source>
        <dbReference type="SAM" id="SignalP"/>
    </source>
</evidence>
<dbReference type="AlphaFoldDB" id="A0AAD4PUV5"/>
<evidence type="ECO:0000313" key="3">
    <source>
        <dbReference type="Proteomes" id="UP001201262"/>
    </source>
</evidence>
<feature type="chain" id="PRO_5041955091" description="Secreted protein" evidence="1">
    <location>
        <begin position="24"/>
        <end position="80"/>
    </location>
</feature>
<evidence type="ECO:0000313" key="2">
    <source>
        <dbReference type="EMBL" id="KAH8690594.1"/>
    </source>
</evidence>
<dbReference type="Proteomes" id="UP001201262">
    <property type="component" value="Unassembled WGS sequence"/>
</dbReference>
<dbReference type="EMBL" id="JAJTJA010000013">
    <property type="protein sequence ID" value="KAH8690594.1"/>
    <property type="molecule type" value="Genomic_DNA"/>
</dbReference>
<dbReference type="RefSeq" id="XP_046066790.1">
    <property type="nucleotide sequence ID" value="XM_046222438.1"/>
</dbReference>
<dbReference type="GeneID" id="70252725"/>
<organism evidence="2 3">
    <name type="scientific">Talaromyces proteolyticus</name>
    <dbReference type="NCBI Taxonomy" id="1131652"/>
    <lineage>
        <taxon>Eukaryota</taxon>
        <taxon>Fungi</taxon>
        <taxon>Dikarya</taxon>
        <taxon>Ascomycota</taxon>
        <taxon>Pezizomycotina</taxon>
        <taxon>Eurotiomycetes</taxon>
        <taxon>Eurotiomycetidae</taxon>
        <taxon>Eurotiales</taxon>
        <taxon>Trichocomaceae</taxon>
        <taxon>Talaromyces</taxon>
        <taxon>Talaromyces sect. Bacilispori</taxon>
    </lineage>
</organism>
<accession>A0AAD4PUV5</accession>
<keyword evidence="3" id="KW-1185">Reference proteome</keyword>
<comment type="caution">
    <text evidence="2">The sequence shown here is derived from an EMBL/GenBank/DDBJ whole genome shotgun (WGS) entry which is preliminary data.</text>
</comment>
<name>A0AAD4PUV5_9EURO</name>
<sequence>MSAMRASCLLSLKLIIACHITISCICMHRIGCRSIVPHLRTLSCSRATWPHPAPSIINSGCNRSNRVQPTAHAAVMRVNY</sequence>
<evidence type="ECO:0008006" key="4">
    <source>
        <dbReference type="Google" id="ProtNLM"/>
    </source>
</evidence>
<dbReference type="PROSITE" id="PS51257">
    <property type="entry name" value="PROKAR_LIPOPROTEIN"/>
    <property type="match status" value="1"/>
</dbReference>
<reference evidence="2" key="1">
    <citation type="submission" date="2021-12" db="EMBL/GenBank/DDBJ databases">
        <title>Convergent genome expansion in fungi linked to evolution of root-endophyte symbiosis.</title>
        <authorList>
            <consortium name="DOE Joint Genome Institute"/>
            <person name="Ke Y.-H."/>
            <person name="Bonito G."/>
            <person name="Liao H.-L."/>
            <person name="Looney B."/>
            <person name="Rojas-Flechas A."/>
            <person name="Nash J."/>
            <person name="Hameed K."/>
            <person name="Schadt C."/>
            <person name="Martin F."/>
            <person name="Crous P.W."/>
            <person name="Miettinen O."/>
            <person name="Magnuson J.K."/>
            <person name="Labbe J."/>
            <person name="Jacobson D."/>
            <person name="Doktycz M.J."/>
            <person name="Veneault-Fourrey C."/>
            <person name="Kuo A."/>
            <person name="Mondo S."/>
            <person name="Calhoun S."/>
            <person name="Riley R."/>
            <person name="Ohm R."/>
            <person name="LaButti K."/>
            <person name="Andreopoulos B."/>
            <person name="Pangilinan J."/>
            <person name="Nolan M."/>
            <person name="Tritt A."/>
            <person name="Clum A."/>
            <person name="Lipzen A."/>
            <person name="Daum C."/>
            <person name="Barry K."/>
            <person name="Grigoriev I.V."/>
            <person name="Vilgalys R."/>
        </authorList>
    </citation>
    <scope>NUCLEOTIDE SEQUENCE</scope>
    <source>
        <strain evidence="2">PMI_201</strain>
    </source>
</reference>
<feature type="signal peptide" evidence="1">
    <location>
        <begin position="1"/>
        <end position="23"/>
    </location>
</feature>
<gene>
    <name evidence="2" type="ORF">BGW36DRAFT_57874</name>
</gene>
<proteinExistence type="predicted"/>